<proteinExistence type="predicted"/>
<dbReference type="InterPro" id="IPR048061">
    <property type="entry name" value="GmtX-like"/>
</dbReference>
<dbReference type="EMBL" id="WWCP01000006">
    <property type="protein sequence ID" value="MYM81813.1"/>
    <property type="molecule type" value="Genomic_DNA"/>
</dbReference>
<sequence length="212" mass="23280">MMVQAKHPDIHLAELISKGGRPVKLRNLQAIHELCRAQYEAGTRDFSVASIGKLCERAGILTARGLYNAPLADYRALIESWAAYAGPSIPKPVKQLASEDYLMRIDDPAIRAIVQGVIAERNKLKAQLNTLKANTTIVVDRRPLQAPASHGTSAVFTDSERKALSKAVSPEFIESQGWREVDFGEVVNSRGRTVFDPGFASGIRKLLSSWGR</sequence>
<dbReference type="Proteomes" id="UP000474565">
    <property type="component" value="Unassembled WGS sequence"/>
</dbReference>
<gene>
    <name evidence="1" type="ORF">GTP44_07555</name>
</gene>
<evidence type="ECO:0000313" key="2">
    <source>
        <dbReference type="Proteomes" id="UP000474565"/>
    </source>
</evidence>
<dbReference type="RefSeq" id="WP_161018948.1">
    <property type="nucleotide sequence ID" value="NZ_WWCP01000006.1"/>
</dbReference>
<name>A0A6L8MFZ7_9BURK</name>
<accession>A0A6L8MFZ7</accession>
<comment type="caution">
    <text evidence="1">The sequence shown here is derived from an EMBL/GenBank/DDBJ whole genome shotgun (WGS) entry which is preliminary data.</text>
</comment>
<dbReference type="GO" id="GO:0016787">
    <property type="term" value="F:hydrolase activity"/>
    <property type="evidence" value="ECO:0007669"/>
    <property type="project" value="UniProtKB-KW"/>
</dbReference>
<dbReference type="AlphaFoldDB" id="A0A6L8MFZ7"/>
<reference evidence="1 2" key="1">
    <citation type="submission" date="2019-12" db="EMBL/GenBank/DDBJ databases">
        <title>Novel species isolated from a subtropical stream in China.</title>
        <authorList>
            <person name="Lu H."/>
        </authorList>
    </citation>
    <scope>NUCLEOTIDE SEQUENCE [LARGE SCALE GENOMIC DNA]</scope>
    <source>
        <strain evidence="1 2">FT50W</strain>
    </source>
</reference>
<evidence type="ECO:0000313" key="1">
    <source>
        <dbReference type="EMBL" id="MYM81813.1"/>
    </source>
</evidence>
<organism evidence="1 2">
    <name type="scientific">Duganella lactea</name>
    <dbReference type="NCBI Taxonomy" id="2692173"/>
    <lineage>
        <taxon>Bacteria</taxon>
        <taxon>Pseudomonadati</taxon>
        <taxon>Pseudomonadota</taxon>
        <taxon>Betaproteobacteria</taxon>
        <taxon>Burkholderiales</taxon>
        <taxon>Oxalobacteraceae</taxon>
        <taxon>Telluria group</taxon>
        <taxon>Duganella</taxon>
    </lineage>
</organism>
<protein>
    <submittedName>
        <fullName evidence="1">Alpha/beta hydrolase</fullName>
    </submittedName>
</protein>
<dbReference type="NCBIfam" id="NF040692">
    <property type="entry name" value="recomb_assoc"/>
    <property type="match status" value="1"/>
</dbReference>
<keyword evidence="1" id="KW-0378">Hydrolase</keyword>